<evidence type="ECO:0000313" key="3">
    <source>
        <dbReference type="Proteomes" id="UP000631114"/>
    </source>
</evidence>
<keyword evidence="3" id="KW-1185">Reference proteome</keyword>
<dbReference type="OrthoDB" id="1932312at2759"/>
<feature type="non-terminal residue" evidence="2">
    <location>
        <position position="1"/>
    </location>
</feature>
<evidence type="ECO:0000256" key="1">
    <source>
        <dbReference type="SAM" id="MobiDB-lite"/>
    </source>
</evidence>
<reference evidence="2 3" key="1">
    <citation type="submission" date="2020-10" db="EMBL/GenBank/DDBJ databases">
        <title>The Coptis chinensis genome and diversification of protoberbering-type alkaloids.</title>
        <authorList>
            <person name="Wang B."/>
            <person name="Shu S."/>
            <person name="Song C."/>
            <person name="Liu Y."/>
        </authorList>
    </citation>
    <scope>NUCLEOTIDE SEQUENCE [LARGE SCALE GENOMIC DNA]</scope>
    <source>
        <strain evidence="2">HL-2020</strain>
        <tissue evidence="2">Leaf</tissue>
    </source>
</reference>
<dbReference type="Proteomes" id="UP000631114">
    <property type="component" value="Unassembled WGS sequence"/>
</dbReference>
<accession>A0A835IQI6</accession>
<organism evidence="2 3">
    <name type="scientific">Coptis chinensis</name>
    <dbReference type="NCBI Taxonomy" id="261450"/>
    <lineage>
        <taxon>Eukaryota</taxon>
        <taxon>Viridiplantae</taxon>
        <taxon>Streptophyta</taxon>
        <taxon>Embryophyta</taxon>
        <taxon>Tracheophyta</taxon>
        <taxon>Spermatophyta</taxon>
        <taxon>Magnoliopsida</taxon>
        <taxon>Ranunculales</taxon>
        <taxon>Ranunculaceae</taxon>
        <taxon>Coptidoideae</taxon>
        <taxon>Coptis</taxon>
    </lineage>
</organism>
<sequence length="98" mass="10832">MQDLRGFNQVSSHRTSFSSSLSDSDRLFRKVEQAYSFVGMYCIFDTCKSSMLFSVLKFGRMSSDLLAYGASDGTLAVCSVSQPPSIVKELRGHSKDVT</sequence>
<name>A0A835IQI6_9MAGN</name>
<proteinExistence type="predicted"/>
<feature type="compositionally biased region" description="Low complexity" evidence="1">
    <location>
        <begin position="11"/>
        <end position="22"/>
    </location>
</feature>
<gene>
    <name evidence="2" type="ORF">IFM89_014784</name>
</gene>
<protein>
    <submittedName>
        <fullName evidence="2">Uncharacterized protein</fullName>
    </submittedName>
</protein>
<feature type="region of interest" description="Disordered" evidence="1">
    <location>
        <begin position="1"/>
        <end position="24"/>
    </location>
</feature>
<evidence type="ECO:0000313" key="2">
    <source>
        <dbReference type="EMBL" id="KAF9620847.1"/>
    </source>
</evidence>
<dbReference type="AlphaFoldDB" id="A0A835IQI6"/>
<comment type="caution">
    <text evidence="2">The sequence shown here is derived from an EMBL/GenBank/DDBJ whole genome shotgun (WGS) entry which is preliminary data.</text>
</comment>
<dbReference type="EMBL" id="JADFTS010000002">
    <property type="protein sequence ID" value="KAF9620847.1"/>
    <property type="molecule type" value="Genomic_DNA"/>
</dbReference>